<evidence type="ECO:0000313" key="2">
    <source>
        <dbReference type="Proteomes" id="UP000187191"/>
    </source>
</evidence>
<name>A0ABM6GXR2_9ACTN</name>
<protein>
    <submittedName>
        <fullName evidence="1">Uncharacterized protein</fullName>
    </submittedName>
</protein>
<dbReference type="RefSeq" id="WP_076686174.1">
    <property type="nucleotide sequence ID" value="NZ_CP015588.1"/>
</dbReference>
<proteinExistence type="predicted"/>
<dbReference type="Proteomes" id="UP000187191">
    <property type="component" value="Chromosome"/>
</dbReference>
<reference evidence="1 2" key="1">
    <citation type="submission" date="2016-05" db="EMBL/GenBank/DDBJ databases">
        <authorList>
            <person name="Gu J."/>
        </authorList>
    </citation>
    <scope>NUCLEOTIDE SEQUENCE [LARGE SCALE GENOMIC DNA]</scope>
    <source>
        <strain evidence="1 2">ACCC40021</strain>
    </source>
</reference>
<keyword evidence="2" id="KW-1185">Reference proteome</keyword>
<evidence type="ECO:0000313" key="1">
    <source>
        <dbReference type="EMBL" id="APY88207.1"/>
    </source>
</evidence>
<sequence>MGYYHSAYFAYGIHIPVDNQAAAWAESERLDKELKKHKQRCPDVGHLSAGDYDHDRLFLVTKSDEIPLGQYGRASTTTPEQRANWNLQLANAVHALGYSDIPDLEAPGWLCIPDLS</sequence>
<organism evidence="1 2">
    <name type="scientific">Streptomyces alfalfae</name>
    <dbReference type="NCBI Taxonomy" id="1642299"/>
    <lineage>
        <taxon>Bacteria</taxon>
        <taxon>Bacillati</taxon>
        <taxon>Actinomycetota</taxon>
        <taxon>Actinomycetes</taxon>
        <taxon>Kitasatosporales</taxon>
        <taxon>Streptomycetaceae</taxon>
        <taxon>Streptomyces</taxon>
    </lineage>
</organism>
<dbReference type="EMBL" id="CP015588">
    <property type="protein sequence ID" value="APY88207.1"/>
    <property type="molecule type" value="Genomic_DNA"/>
</dbReference>
<accession>A0ABM6GXR2</accession>
<gene>
    <name evidence="1" type="ORF">A7J05_23185</name>
</gene>